<name>A0A5N6N6K0_9ASTR</name>
<dbReference type="InterPro" id="IPR050951">
    <property type="entry name" value="Retrovirus_Pol_polyprotein"/>
</dbReference>
<reference evidence="3 4" key="1">
    <citation type="submission" date="2019-05" db="EMBL/GenBank/DDBJ databases">
        <title>Mikania micrantha, genome provides insights into the molecular mechanism of rapid growth.</title>
        <authorList>
            <person name="Liu B."/>
        </authorList>
    </citation>
    <scope>NUCLEOTIDE SEQUENCE [LARGE SCALE GENOMIC DNA]</scope>
    <source>
        <strain evidence="3">NLD-2019</strain>
        <tissue evidence="3">Leaf</tissue>
    </source>
</reference>
<keyword evidence="1" id="KW-0511">Multifunctional enzyme</keyword>
<evidence type="ECO:0000256" key="1">
    <source>
        <dbReference type="ARBA" id="ARBA00023268"/>
    </source>
</evidence>
<comment type="caution">
    <text evidence="3">The sequence shown here is derived from an EMBL/GenBank/DDBJ whole genome shotgun (WGS) entry which is preliminary data.</text>
</comment>
<dbReference type="AlphaFoldDB" id="A0A5N6N6K0"/>
<dbReference type="InterPro" id="IPR043502">
    <property type="entry name" value="DNA/RNA_pol_sf"/>
</dbReference>
<dbReference type="PANTHER" id="PTHR37984:SF5">
    <property type="entry name" value="PROTEIN NYNRIN-LIKE"/>
    <property type="match status" value="1"/>
</dbReference>
<gene>
    <name evidence="3" type="ORF">E3N88_25751</name>
</gene>
<keyword evidence="4" id="KW-1185">Reference proteome</keyword>
<evidence type="ECO:0000313" key="4">
    <source>
        <dbReference type="Proteomes" id="UP000326396"/>
    </source>
</evidence>
<dbReference type="InterPro" id="IPR041577">
    <property type="entry name" value="RT_RNaseH_2"/>
</dbReference>
<dbReference type="PANTHER" id="PTHR37984">
    <property type="entry name" value="PROTEIN CBG26694"/>
    <property type="match status" value="1"/>
</dbReference>
<dbReference type="Proteomes" id="UP000326396">
    <property type="component" value="Linkage Group LG3"/>
</dbReference>
<sequence length="247" mass="27435">MLQLQSFFVKLSKYYFGKSQLPFLGHILTTAGVQVDKDKISAIVSLPVPTNVIADEAAAAFDKLKQALITTHVLCLPNFNVPFIVECDASSEGVDHFTLKFLLEQRVTTSELQRLLMNLIPYDFSIIYCSGKENQGADALSRRPQDAALLTLVVSYCIDVSDIYVGFSMDPYTANIISSLKSDPTLAPNYKLVDQALLYKGTLVVPDYLDLRGCILNEARATPMAKHGGFLKTVKRISSHFYWPKLS</sequence>
<evidence type="ECO:0000313" key="3">
    <source>
        <dbReference type="EMBL" id="KAD4385582.1"/>
    </source>
</evidence>
<organism evidence="3 4">
    <name type="scientific">Mikania micrantha</name>
    <name type="common">bitter vine</name>
    <dbReference type="NCBI Taxonomy" id="192012"/>
    <lineage>
        <taxon>Eukaryota</taxon>
        <taxon>Viridiplantae</taxon>
        <taxon>Streptophyta</taxon>
        <taxon>Embryophyta</taxon>
        <taxon>Tracheophyta</taxon>
        <taxon>Spermatophyta</taxon>
        <taxon>Magnoliopsida</taxon>
        <taxon>eudicotyledons</taxon>
        <taxon>Gunneridae</taxon>
        <taxon>Pentapetalae</taxon>
        <taxon>asterids</taxon>
        <taxon>campanulids</taxon>
        <taxon>Asterales</taxon>
        <taxon>Asteraceae</taxon>
        <taxon>Asteroideae</taxon>
        <taxon>Heliantheae alliance</taxon>
        <taxon>Eupatorieae</taxon>
        <taxon>Mikania</taxon>
    </lineage>
</organism>
<dbReference type="GO" id="GO:0003824">
    <property type="term" value="F:catalytic activity"/>
    <property type="evidence" value="ECO:0007669"/>
    <property type="project" value="UniProtKB-KW"/>
</dbReference>
<accession>A0A5N6N6K0</accession>
<dbReference type="Pfam" id="PF17919">
    <property type="entry name" value="RT_RNaseH_2"/>
    <property type="match status" value="1"/>
</dbReference>
<evidence type="ECO:0000259" key="2">
    <source>
        <dbReference type="Pfam" id="PF17919"/>
    </source>
</evidence>
<dbReference type="EMBL" id="SZYD01000013">
    <property type="protein sequence ID" value="KAD4385582.1"/>
    <property type="molecule type" value="Genomic_DNA"/>
</dbReference>
<proteinExistence type="predicted"/>
<dbReference type="SUPFAM" id="SSF56672">
    <property type="entry name" value="DNA/RNA polymerases"/>
    <property type="match status" value="1"/>
</dbReference>
<dbReference type="Gene3D" id="1.10.340.70">
    <property type="match status" value="1"/>
</dbReference>
<protein>
    <recommendedName>
        <fullName evidence="2">Reverse transcriptase/retrotransposon-derived protein RNase H-like domain-containing protein</fullName>
    </recommendedName>
</protein>
<dbReference type="OrthoDB" id="2013610at2759"/>
<feature type="domain" description="Reverse transcriptase/retrotransposon-derived protein RNase H-like" evidence="2">
    <location>
        <begin position="55"/>
        <end position="94"/>
    </location>
</feature>